<evidence type="ECO:0000313" key="2">
    <source>
        <dbReference type="Proteomes" id="UP000183954"/>
    </source>
</evidence>
<protein>
    <recommendedName>
        <fullName evidence="3">HrgA protein</fullName>
    </recommendedName>
</protein>
<sequence length="167" mass="19210">MVGLDVSSIKDFSKGVLSFSKQINQTPIGVFSFELKRKIEFSNLRESYFQAVSNSRWTNKGYLVCAEIDQNDIELLDELGRLVNAYGIGVIKLDLVNPDESRVLYDAHYNESIEWGFVNYLFELNADYKMFIKASIDIMKTEALYREKFDKVLSQQEIITCVKGFMG</sequence>
<accession>A0A1M5QIT6</accession>
<gene>
    <name evidence="1" type="ORF">SAMN02746098_00268</name>
</gene>
<proteinExistence type="predicted"/>
<reference evidence="2" key="1">
    <citation type="submission" date="2016-11" db="EMBL/GenBank/DDBJ databases">
        <authorList>
            <person name="Varghese N."/>
            <person name="Submissions S."/>
        </authorList>
    </citation>
    <scope>NUCLEOTIDE SEQUENCE [LARGE SCALE GENOMIC DNA]</scope>
    <source>
        <strain evidence="2">DSM 15449</strain>
    </source>
</reference>
<evidence type="ECO:0000313" key="1">
    <source>
        <dbReference type="EMBL" id="SHH13720.1"/>
    </source>
</evidence>
<name>A0A1M5QIT6_9FIRM</name>
<dbReference type="STRING" id="1121420.SAMN02746098_00268"/>
<evidence type="ECO:0008006" key="3">
    <source>
        <dbReference type="Google" id="ProtNLM"/>
    </source>
</evidence>
<dbReference type="EMBL" id="FQXJ01000003">
    <property type="protein sequence ID" value="SHH13720.1"/>
    <property type="molecule type" value="Genomic_DNA"/>
</dbReference>
<dbReference type="AlphaFoldDB" id="A0A1M5QIT6"/>
<organism evidence="1 2">
    <name type="scientific">Desulfosporosinus lacus DSM 15449</name>
    <dbReference type="NCBI Taxonomy" id="1121420"/>
    <lineage>
        <taxon>Bacteria</taxon>
        <taxon>Bacillati</taxon>
        <taxon>Bacillota</taxon>
        <taxon>Clostridia</taxon>
        <taxon>Eubacteriales</taxon>
        <taxon>Desulfitobacteriaceae</taxon>
        <taxon>Desulfosporosinus</taxon>
    </lineage>
</organism>
<keyword evidence="2" id="KW-1185">Reference proteome</keyword>
<dbReference type="Proteomes" id="UP000183954">
    <property type="component" value="Unassembled WGS sequence"/>
</dbReference>